<dbReference type="EMBL" id="GBRH01273956">
    <property type="protein sequence ID" value="JAD23939.1"/>
    <property type="molecule type" value="Transcribed_RNA"/>
</dbReference>
<evidence type="ECO:0000256" key="1">
    <source>
        <dbReference type="SAM" id="MobiDB-lite"/>
    </source>
</evidence>
<feature type="region of interest" description="Disordered" evidence="1">
    <location>
        <begin position="67"/>
        <end position="111"/>
    </location>
</feature>
<accession>A0A0A8YDD7</accession>
<evidence type="ECO:0008006" key="3">
    <source>
        <dbReference type="Google" id="ProtNLM"/>
    </source>
</evidence>
<organism evidence="2">
    <name type="scientific">Arundo donax</name>
    <name type="common">Giant reed</name>
    <name type="synonym">Donax arundinaceus</name>
    <dbReference type="NCBI Taxonomy" id="35708"/>
    <lineage>
        <taxon>Eukaryota</taxon>
        <taxon>Viridiplantae</taxon>
        <taxon>Streptophyta</taxon>
        <taxon>Embryophyta</taxon>
        <taxon>Tracheophyta</taxon>
        <taxon>Spermatophyta</taxon>
        <taxon>Magnoliopsida</taxon>
        <taxon>Liliopsida</taxon>
        <taxon>Poales</taxon>
        <taxon>Poaceae</taxon>
        <taxon>PACMAD clade</taxon>
        <taxon>Arundinoideae</taxon>
        <taxon>Arundineae</taxon>
        <taxon>Arundo</taxon>
    </lineage>
</organism>
<proteinExistence type="predicted"/>
<dbReference type="PANTHER" id="PTHR12948">
    <property type="entry name" value="NEDD8 ULTIMATE BUSTER-1 BS4 PROTEIN"/>
    <property type="match status" value="1"/>
</dbReference>
<dbReference type="GO" id="GO:2000058">
    <property type="term" value="P:regulation of ubiquitin-dependent protein catabolic process"/>
    <property type="evidence" value="ECO:0007669"/>
    <property type="project" value="TreeGrafter"/>
</dbReference>
<dbReference type="AlphaFoldDB" id="A0A0A8YDD7"/>
<name>A0A0A8YDD7_ARUDO</name>
<dbReference type="PANTHER" id="PTHR12948:SF3">
    <property type="entry name" value="NEDD8 ULTIMATE BUSTER 1"/>
    <property type="match status" value="1"/>
</dbReference>
<protein>
    <recommendedName>
        <fullName evidence="3">Ubiquitin-like domain-containing protein</fullName>
    </recommendedName>
</protein>
<sequence length="266" mass="29700">MASDEASEPPADRIRVVDAWAVHLPLEVDLGAWTVPMLRAEVARRAGDLEPDCVGLIFGGRVLKDDPPPRLCSRPDSRATPRCSPPSHPPIAAMKSPPRPPRPRPRRSTTVGLSGFGKLQKLCLRHTDGSFLAEEEDYNFELEDQSGQKVMFGSVDDMKALKLALMLHQKGRTLMKKEMYKEALDVLGMAEEAFSLCTEKLIERVDNVPMLQLDIVWCYFVLRDISCLEVAGTRLEKARLGFECSHGKDSTRFRLLQAGRQADLAM</sequence>
<evidence type="ECO:0000313" key="2">
    <source>
        <dbReference type="EMBL" id="JAD23939.1"/>
    </source>
</evidence>
<reference evidence="2" key="2">
    <citation type="journal article" date="2015" name="Data Brief">
        <title>Shoot transcriptome of the giant reed, Arundo donax.</title>
        <authorList>
            <person name="Barrero R.A."/>
            <person name="Guerrero F.D."/>
            <person name="Moolhuijzen P."/>
            <person name="Goolsby J.A."/>
            <person name="Tidwell J."/>
            <person name="Bellgard S.E."/>
            <person name="Bellgard M.I."/>
        </authorList>
    </citation>
    <scope>NUCLEOTIDE SEQUENCE</scope>
    <source>
        <tissue evidence="2">Shoot tissue taken approximately 20 cm above the soil surface</tissue>
    </source>
</reference>
<dbReference type="InterPro" id="IPR039749">
    <property type="entry name" value="NUB1"/>
</dbReference>
<reference evidence="2" key="1">
    <citation type="submission" date="2014-09" db="EMBL/GenBank/DDBJ databases">
        <authorList>
            <person name="Magalhaes I.L.F."/>
            <person name="Oliveira U."/>
            <person name="Santos F.R."/>
            <person name="Vidigal T.H.D.A."/>
            <person name="Brescovit A.D."/>
            <person name="Santos A.J."/>
        </authorList>
    </citation>
    <scope>NUCLEOTIDE SEQUENCE</scope>
    <source>
        <tissue evidence="2">Shoot tissue taken approximately 20 cm above the soil surface</tissue>
    </source>
</reference>
<feature type="compositionally biased region" description="Basic and acidic residues" evidence="1">
    <location>
        <begin position="67"/>
        <end position="79"/>
    </location>
</feature>